<dbReference type="EMBL" id="QNUK01000198">
    <property type="protein sequence ID" value="KAF5898478.1"/>
    <property type="molecule type" value="Genomic_DNA"/>
</dbReference>
<name>A0A8J4U0K5_CLAMG</name>
<comment type="caution">
    <text evidence="2">The sequence shown here is derived from an EMBL/GenBank/DDBJ whole genome shotgun (WGS) entry which is preliminary data.</text>
</comment>
<reference evidence="2" key="1">
    <citation type="submission" date="2020-07" db="EMBL/GenBank/DDBJ databases">
        <title>Clarias magur genome sequencing, assembly and annotation.</title>
        <authorList>
            <person name="Kushwaha B."/>
            <person name="Kumar R."/>
            <person name="Das P."/>
            <person name="Joshi C.G."/>
            <person name="Kumar D."/>
            <person name="Nagpure N.S."/>
            <person name="Pandey M."/>
            <person name="Agarwal S."/>
            <person name="Srivastava S."/>
            <person name="Singh M."/>
            <person name="Sahoo L."/>
            <person name="Jayasankar P."/>
            <person name="Meher P.K."/>
            <person name="Koringa P.G."/>
            <person name="Iquebal M.A."/>
            <person name="Das S.P."/>
            <person name="Bit A."/>
            <person name="Patnaik S."/>
            <person name="Patel N."/>
            <person name="Shah T.M."/>
            <person name="Hinsu A."/>
            <person name="Jena J.K."/>
        </authorList>
    </citation>
    <scope>NUCLEOTIDE SEQUENCE</scope>
    <source>
        <strain evidence="2">CIFAMagur01</strain>
        <tissue evidence="2">Testis</tissue>
    </source>
</reference>
<evidence type="ECO:0000256" key="1">
    <source>
        <dbReference type="SAM" id="MobiDB-lite"/>
    </source>
</evidence>
<protein>
    <submittedName>
        <fullName evidence="2">Uncharacterized protein</fullName>
    </submittedName>
</protein>
<accession>A0A8J4U0K5</accession>
<keyword evidence="3" id="KW-1185">Reference proteome</keyword>
<feature type="compositionally biased region" description="Basic and acidic residues" evidence="1">
    <location>
        <begin position="14"/>
        <end position="30"/>
    </location>
</feature>
<evidence type="ECO:0000313" key="2">
    <source>
        <dbReference type="EMBL" id="KAF5898478.1"/>
    </source>
</evidence>
<sequence>MTGGMRKYVRSFMVHREGPSHKDTESRRDSLSSASALIAVNREGCLIGSAKASLDSDSS</sequence>
<organism evidence="2 3">
    <name type="scientific">Clarias magur</name>
    <name type="common">Asian catfish</name>
    <name type="synonym">Macropteronotus magur</name>
    <dbReference type="NCBI Taxonomy" id="1594786"/>
    <lineage>
        <taxon>Eukaryota</taxon>
        <taxon>Metazoa</taxon>
        <taxon>Chordata</taxon>
        <taxon>Craniata</taxon>
        <taxon>Vertebrata</taxon>
        <taxon>Euteleostomi</taxon>
        <taxon>Actinopterygii</taxon>
        <taxon>Neopterygii</taxon>
        <taxon>Teleostei</taxon>
        <taxon>Ostariophysi</taxon>
        <taxon>Siluriformes</taxon>
        <taxon>Clariidae</taxon>
        <taxon>Clarias</taxon>
    </lineage>
</organism>
<dbReference type="Proteomes" id="UP000727407">
    <property type="component" value="Unassembled WGS sequence"/>
</dbReference>
<dbReference type="AlphaFoldDB" id="A0A8J4U0K5"/>
<evidence type="ECO:0000313" key="3">
    <source>
        <dbReference type="Proteomes" id="UP000727407"/>
    </source>
</evidence>
<proteinExistence type="predicted"/>
<feature type="region of interest" description="Disordered" evidence="1">
    <location>
        <begin position="1"/>
        <end position="30"/>
    </location>
</feature>
<gene>
    <name evidence="2" type="ORF">DAT39_011801</name>
</gene>